<dbReference type="InterPro" id="IPR000209">
    <property type="entry name" value="Peptidase_S8/S53_dom"/>
</dbReference>
<dbReference type="GO" id="GO:0006508">
    <property type="term" value="P:proteolysis"/>
    <property type="evidence" value="ECO:0007669"/>
    <property type="project" value="UniProtKB-KW"/>
</dbReference>
<dbReference type="GO" id="GO:0005615">
    <property type="term" value="C:extracellular space"/>
    <property type="evidence" value="ECO:0007669"/>
    <property type="project" value="TreeGrafter"/>
</dbReference>
<evidence type="ECO:0000256" key="1">
    <source>
        <dbReference type="ARBA" id="ARBA00004613"/>
    </source>
</evidence>
<dbReference type="AlphaFoldDB" id="A0A6J4LN25"/>
<dbReference type="PROSITE" id="PS00136">
    <property type="entry name" value="SUBTILASE_ASP"/>
    <property type="match status" value="1"/>
</dbReference>
<dbReference type="PROSITE" id="PS51892">
    <property type="entry name" value="SUBTILASE"/>
    <property type="match status" value="1"/>
</dbReference>
<dbReference type="PRINTS" id="PR00723">
    <property type="entry name" value="SUBTILISIN"/>
</dbReference>
<dbReference type="Pfam" id="PF00082">
    <property type="entry name" value="Peptidase_S8"/>
    <property type="match status" value="1"/>
</dbReference>
<dbReference type="Gene3D" id="2.60.120.380">
    <property type="match status" value="1"/>
</dbReference>
<evidence type="ECO:0000256" key="4">
    <source>
        <dbReference type="ARBA" id="ARBA00022670"/>
    </source>
</evidence>
<comment type="similarity">
    <text evidence="2 9 10">Belongs to the peptidase S8 family.</text>
</comment>
<dbReference type="PANTHER" id="PTHR43806:SF11">
    <property type="entry name" value="CEREVISIN-RELATED"/>
    <property type="match status" value="1"/>
</dbReference>
<dbReference type="InterPro" id="IPR002884">
    <property type="entry name" value="P_dom"/>
</dbReference>
<protein>
    <submittedName>
        <fullName evidence="13">Alkaline serine exoprotease A</fullName>
        <ecNumber evidence="13">3.4.21.-</ecNumber>
    </submittedName>
</protein>
<dbReference type="Gene3D" id="2.60.120.260">
    <property type="entry name" value="Galactose-binding domain-like"/>
    <property type="match status" value="1"/>
</dbReference>
<evidence type="ECO:0000256" key="11">
    <source>
        <dbReference type="SAM" id="SignalP"/>
    </source>
</evidence>
<keyword evidence="5 9" id="KW-0378">Hydrolase</keyword>
<dbReference type="InterPro" id="IPR023827">
    <property type="entry name" value="Peptidase_S8_Asp-AS"/>
</dbReference>
<dbReference type="Gene3D" id="3.40.50.200">
    <property type="entry name" value="Peptidase S8/S53 domain"/>
    <property type="match status" value="1"/>
</dbReference>
<dbReference type="Pfam" id="PF01483">
    <property type="entry name" value="P_proprotein"/>
    <property type="match status" value="1"/>
</dbReference>
<keyword evidence="7" id="KW-0865">Zymogen</keyword>
<evidence type="ECO:0000256" key="9">
    <source>
        <dbReference type="PROSITE-ProRule" id="PRU01240"/>
    </source>
</evidence>
<dbReference type="PROSITE" id="PS00138">
    <property type="entry name" value="SUBTILASE_SER"/>
    <property type="match status" value="1"/>
</dbReference>
<dbReference type="PROSITE" id="PS51829">
    <property type="entry name" value="P_HOMO_B"/>
    <property type="match status" value="1"/>
</dbReference>
<keyword evidence="3" id="KW-0964">Secreted</keyword>
<dbReference type="InterPro" id="IPR007280">
    <property type="entry name" value="Peptidase_C_arc/bac"/>
</dbReference>
<dbReference type="InterPro" id="IPR036852">
    <property type="entry name" value="Peptidase_S8/S53_dom_sf"/>
</dbReference>
<feature type="active site" description="Charge relay system" evidence="8 9">
    <location>
        <position position="194"/>
    </location>
</feature>
<dbReference type="InterPro" id="IPR037045">
    <property type="entry name" value="S8pro/Inhibitor_I9_sf"/>
</dbReference>
<evidence type="ECO:0000259" key="12">
    <source>
        <dbReference type="PROSITE" id="PS51829"/>
    </source>
</evidence>
<dbReference type="InterPro" id="IPR010259">
    <property type="entry name" value="S8pro/Inhibitor_I9"/>
</dbReference>
<gene>
    <name evidence="13" type="ORF">AVDCRST_MAG71-1877</name>
</gene>
<dbReference type="PROSITE" id="PS00137">
    <property type="entry name" value="SUBTILASE_HIS"/>
    <property type="match status" value="1"/>
</dbReference>
<dbReference type="InterPro" id="IPR022398">
    <property type="entry name" value="Peptidase_S8_His-AS"/>
</dbReference>
<dbReference type="FunFam" id="3.40.50.200:FF:000014">
    <property type="entry name" value="Proteinase K"/>
    <property type="match status" value="1"/>
</dbReference>
<accession>A0A6J4LN25</accession>
<dbReference type="EMBL" id="CADCUA010000446">
    <property type="protein sequence ID" value="CAA9333416.1"/>
    <property type="molecule type" value="Genomic_DNA"/>
</dbReference>
<feature type="active site" description="Charge relay system" evidence="8 9">
    <location>
        <position position="346"/>
    </location>
</feature>
<dbReference type="Pfam" id="PF04151">
    <property type="entry name" value="PPC"/>
    <property type="match status" value="1"/>
</dbReference>
<dbReference type="SUPFAM" id="SSF54897">
    <property type="entry name" value="Protease propeptides/inhibitors"/>
    <property type="match status" value="1"/>
</dbReference>
<dbReference type="PANTHER" id="PTHR43806">
    <property type="entry name" value="PEPTIDASE S8"/>
    <property type="match status" value="1"/>
</dbReference>
<organism evidence="13">
    <name type="scientific">uncultured Lysobacter sp</name>
    <dbReference type="NCBI Taxonomy" id="271060"/>
    <lineage>
        <taxon>Bacteria</taxon>
        <taxon>Pseudomonadati</taxon>
        <taxon>Pseudomonadota</taxon>
        <taxon>Gammaproteobacteria</taxon>
        <taxon>Lysobacterales</taxon>
        <taxon>Lysobacteraceae</taxon>
        <taxon>Lysobacter</taxon>
        <taxon>environmental samples</taxon>
    </lineage>
</organism>
<dbReference type="InterPro" id="IPR050131">
    <property type="entry name" value="Peptidase_S8_subtilisin-like"/>
</dbReference>
<proteinExistence type="inferred from homology"/>
<feature type="signal peptide" evidence="11">
    <location>
        <begin position="1"/>
        <end position="31"/>
    </location>
</feature>
<reference evidence="13" key="1">
    <citation type="submission" date="2020-02" db="EMBL/GenBank/DDBJ databases">
        <authorList>
            <person name="Meier V. D."/>
        </authorList>
    </citation>
    <scope>NUCLEOTIDE SEQUENCE</scope>
    <source>
        <strain evidence="13">AVDCRST_MAG71</strain>
    </source>
</reference>
<keyword evidence="6 9" id="KW-0720">Serine protease</keyword>
<keyword evidence="4 9" id="KW-0645">Protease</keyword>
<dbReference type="InterPro" id="IPR023828">
    <property type="entry name" value="Peptidase_S8_Ser-AS"/>
</dbReference>
<name>A0A6J4LN25_9GAMM</name>
<evidence type="ECO:0000256" key="2">
    <source>
        <dbReference type="ARBA" id="ARBA00011073"/>
    </source>
</evidence>
<dbReference type="SUPFAM" id="SSF49785">
    <property type="entry name" value="Galactose-binding domain-like"/>
    <property type="match status" value="1"/>
</dbReference>
<evidence type="ECO:0000256" key="3">
    <source>
        <dbReference type="ARBA" id="ARBA00022525"/>
    </source>
</evidence>
<comment type="subcellular location">
    <subcellularLocation>
        <location evidence="1">Secreted</location>
    </subcellularLocation>
</comment>
<dbReference type="GO" id="GO:0004252">
    <property type="term" value="F:serine-type endopeptidase activity"/>
    <property type="evidence" value="ECO:0007669"/>
    <property type="project" value="UniProtKB-UniRule"/>
</dbReference>
<dbReference type="EC" id="3.4.21.-" evidence="13"/>
<dbReference type="InterPro" id="IPR008979">
    <property type="entry name" value="Galactose-bd-like_sf"/>
</dbReference>
<evidence type="ECO:0000313" key="13">
    <source>
        <dbReference type="EMBL" id="CAA9333416.1"/>
    </source>
</evidence>
<feature type="active site" description="Charge relay system" evidence="8 9">
    <location>
        <position position="161"/>
    </location>
</feature>
<evidence type="ECO:0000256" key="5">
    <source>
        <dbReference type="ARBA" id="ARBA00022801"/>
    </source>
</evidence>
<feature type="chain" id="PRO_5026899224" evidence="11">
    <location>
        <begin position="32"/>
        <end position="631"/>
    </location>
</feature>
<dbReference type="FunFam" id="2.60.120.380:FF:000013">
    <property type="entry name" value="Alkaline serine protease"/>
    <property type="match status" value="1"/>
</dbReference>
<dbReference type="Gene3D" id="3.30.70.80">
    <property type="entry name" value="Peptidase S8 propeptide/proteinase inhibitor I9"/>
    <property type="match status" value="1"/>
</dbReference>
<keyword evidence="11" id="KW-0732">Signal</keyword>
<dbReference type="Pfam" id="PF05922">
    <property type="entry name" value="Inhibitor_I9"/>
    <property type="match status" value="1"/>
</dbReference>
<sequence>MSAASGKVPATLHALAAATLLVLAPIGTADAADFRVSARPVEGQYIVVLKDDAASLASERSNRPQVASVASEMARTHRANLVRSYNRVLRGFVVKASDEALARLLADKRVAYVEEDGLVQASATQSNATWGLDRTDQRDLPLSGTYTYDTTASTVHAYIIDTGVRASHADFGGRVSGGYTAISDGRGTNDCNGHGTHVAGTVGGATWGIAKGVQLHPIRVLDCNGSGTNSGVIAGVDWVTSNHVKPAVANMSLGGGASSALDTAVNNSINAGVTYAVAAGNDNADACNYSPARVGAALTAGSSTSSDARSSFSNFGSCIDLFAPGSSIMSAWYTGDTATNTISGTSMASPHIAGVAALYLATNPGATPSQVNTALINAATPNKITDPKASPNRLLYSFFDGGGGGGGGGGTTLTNGVAVTGLAASTGNSLVYTMTVPAGASNLKFVISGGTGDADLYVKFGSQPTDTSYDCRPYLSGNAETCSFATPAAGTWYVRVKAYSSFSGLSLTGSYGTSSGGTQTYTNGTDLAIPDRGTVESPIAVSGRTGSAPSDAKVAVDIRHTYRGDLTIDLVAPDGSTYRLKNSSSSDSADNVQATYTVNLSTEALNGTWKLRVADVYSGDTGYINSWSVTF</sequence>
<evidence type="ECO:0000256" key="6">
    <source>
        <dbReference type="ARBA" id="ARBA00022825"/>
    </source>
</evidence>
<evidence type="ECO:0000256" key="10">
    <source>
        <dbReference type="RuleBase" id="RU003355"/>
    </source>
</evidence>
<evidence type="ECO:0000256" key="7">
    <source>
        <dbReference type="ARBA" id="ARBA00023145"/>
    </source>
</evidence>
<dbReference type="InterPro" id="IPR015500">
    <property type="entry name" value="Peptidase_S8_subtilisin-rel"/>
</dbReference>
<dbReference type="InterPro" id="IPR034193">
    <property type="entry name" value="PCSK9_ProteinaseK-like"/>
</dbReference>
<feature type="domain" description="P/Homo B" evidence="12">
    <location>
        <begin position="513"/>
        <end position="631"/>
    </location>
</feature>
<dbReference type="SUPFAM" id="SSF52743">
    <property type="entry name" value="Subtilisin-like"/>
    <property type="match status" value="1"/>
</dbReference>
<evidence type="ECO:0000256" key="8">
    <source>
        <dbReference type="PIRSR" id="PIRSR615500-1"/>
    </source>
</evidence>
<dbReference type="CDD" id="cd04077">
    <property type="entry name" value="Peptidases_S8_PCSK9_ProteinaseK_like"/>
    <property type="match status" value="1"/>
</dbReference>